<accession>A0A381PBS3</accession>
<dbReference type="SMART" id="SM00382">
    <property type="entry name" value="AAA"/>
    <property type="match status" value="1"/>
</dbReference>
<dbReference type="GO" id="GO:0005524">
    <property type="term" value="F:ATP binding"/>
    <property type="evidence" value="ECO:0007669"/>
    <property type="project" value="UniProtKB-KW"/>
</dbReference>
<organism evidence="6">
    <name type="scientific">marine metagenome</name>
    <dbReference type="NCBI Taxonomy" id="408172"/>
    <lineage>
        <taxon>unclassified sequences</taxon>
        <taxon>metagenomes</taxon>
        <taxon>ecological metagenomes</taxon>
    </lineage>
</organism>
<keyword evidence="1" id="KW-0813">Transport</keyword>
<feature type="domain" description="ABC transporter" evidence="5">
    <location>
        <begin position="1"/>
        <end position="229"/>
    </location>
</feature>
<evidence type="ECO:0000256" key="1">
    <source>
        <dbReference type="ARBA" id="ARBA00022448"/>
    </source>
</evidence>
<dbReference type="InterPro" id="IPR027417">
    <property type="entry name" value="P-loop_NTPase"/>
</dbReference>
<dbReference type="FunFam" id="3.40.50.300:FF:000134">
    <property type="entry name" value="Iron-enterobactin ABC transporter ATP-binding protein"/>
    <property type="match status" value="1"/>
</dbReference>
<dbReference type="Pfam" id="PF00005">
    <property type="entry name" value="ABC_tran"/>
    <property type="match status" value="1"/>
</dbReference>
<proteinExistence type="predicted"/>
<gene>
    <name evidence="6" type="ORF">METZ01_LOCUS16928</name>
</gene>
<feature type="non-terminal residue" evidence="6">
    <location>
        <position position="1"/>
    </location>
</feature>
<keyword evidence="2" id="KW-0547">Nucleotide-binding</keyword>
<keyword evidence="3" id="KW-0067">ATP-binding</keyword>
<name>A0A381PBS3_9ZZZZ</name>
<evidence type="ECO:0000256" key="4">
    <source>
        <dbReference type="ARBA" id="ARBA00022967"/>
    </source>
</evidence>
<dbReference type="EMBL" id="UINC01000928">
    <property type="protein sequence ID" value="SUZ64074.1"/>
    <property type="molecule type" value="Genomic_DNA"/>
</dbReference>
<evidence type="ECO:0000256" key="3">
    <source>
        <dbReference type="ARBA" id="ARBA00022840"/>
    </source>
</evidence>
<dbReference type="SUPFAM" id="SSF52540">
    <property type="entry name" value="P-loop containing nucleoside triphosphate hydrolases"/>
    <property type="match status" value="1"/>
</dbReference>
<dbReference type="GO" id="GO:0016887">
    <property type="term" value="F:ATP hydrolysis activity"/>
    <property type="evidence" value="ECO:0007669"/>
    <property type="project" value="InterPro"/>
</dbReference>
<dbReference type="PANTHER" id="PTHR42794">
    <property type="entry name" value="HEMIN IMPORT ATP-BINDING PROTEIN HMUV"/>
    <property type="match status" value="1"/>
</dbReference>
<evidence type="ECO:0000256" key="2">
    <source>
        <dbReference type="ARBA" id="ARBA00022741"/>
    </source>
</evidence>
<dbReference type="InterPro" id="IPR003439">
    <property type="entry name" value="ABC_transporter-like_ATP-bd"/>
</dbReference>
<dbReference type="PANTHER" id="PTHR42794:SF1">
    <property type="entry name" value="HEMIN IMPORT ATP-BINDING PROTEIN HMUV"/>
    <property type="match status" value="1"/>
</dbReference>
<dbReference type="AlphaFoldDB" id="A0A381PBS3"/>
<dbReference type="InterPro" id="IPR003593">
    <property type="entry name" value="AAA+_ATPase"/>
</dbReference>
<sequence>VRVGKATLIDRVSMEVSAGEWVTIVGPNGAGKTTLLSVMAGLMPSSGTVSIDGRNLADLTPRQRARLLAYVPQQPEVPPGMSVNSYVLLGRTPHLRLLGVEGPRDFEIVEDVLHQLDLEGFGHRTLESLSGGELQRCHLARAIAQATPVVFLDEPIASLDLGHQQQALELIERLRQERQITVVMTMHDLTLAAQYSDRMTLLSNGRVLAEGDPNQVLKSEHLSALYDARVKVLKIDDDIVVVPISNRRRPQ</sequence>
<evidence type="ECO:0000259" key="5">
    <source>
        <dbReference type="PROSITE" id="PS50893"/>
    </source>
</evidence>
<evidence type="ECO:0000313" key="6">
    <source>
        <dbReference type="EMBL" id="SUZ64074.1"/>
    </source>
</evidence>
<protein>
    <recommendedName>
        <fullName evidence="5">ABC transporter domain-containing protein</fullName>
    </recommendedName>
</protein>
<dbReference type="PROSITE" id="PS50893">
    <property type="entry name" value="ABC_TRANSPORTER_2"/>
    <property type="match status" value="1"/>
</dbReference>
<keyword evidence="4" id="KW-1278">Translocase</keyword>
<dbReference type="Gene3D" id="3.40.50.300">
    <property type="entry name" value="P-loop containing nucleotide triphosphate hydrolases"/>
    <property type="match status" value="1"/>
</dbReference>
<dbReference type="CDD" id="cd03214">
    <property type="entry name" value="ABC_Iron-Siderophores_B12_Hemin"/>
    <property type="match status" value="1"/>
</dbReference>
<reference evidence="6" key="1">
    <citation type="submission" date="2018-05" db="EMBL/GenBank/DDBJ databases">
        <authorList>
            <person name="Lanie J.A."/>
            <person name="Ng W.-L."/>
            <person name="Kazmierczak K.M."/>
            <person name="Andrzejewski T.M."/>
            <person name="Davidsen T.M."/>
            <person name="Wayne K.J."/>
            <person name="Tettelin H."/>
            <person name="Glass J.I."/>
            <person name="Rusch D."/>
            <person name="Podicherti R."/>
            <person name="Tsui H.-C.T."/>
            <person name="Winkler M.E."/>
        </authorList>
    </citation>
    <scope>NUCLEOTIDE SEQUENCE</scope>
</reference>